<evidence type="ECO:0000313" key="3">
    <source>
        <dbReference type="Proteomes" id="UP000602124"/>
    </source>
</evidence>
<evidence type="ECO:0000256" key="1">
    <source>
        <dbReference type="SAM" id="Coils"/>
    </source>
</evidence>
<gene>
    <name evidence="2" type="ORF">JEQ47_16810</name>
</gene>
<feature type="coiled-coil region" evidence="1">
    <location>
        <begin position="262"/>
        <end position="289"/>
    </location>
</feature>
<dbReference type="Proteomes" id="UP000602124">
    <property type="component" value="Unassembled WGS sequence"/>
</dbReference>
<dbReference type="EMBL" id="JAEKMH010000004">
    <property type="protein sequence ID" value="MBJ3786389.1"/>
    <property type="molecule type" value="Genomic_DNA"/>
</dbReference>
<dbReference type="InterPro" id="IPR019219">
    <property type="entry name" value="DUF2130"/>
</dbReference>
<feature type="coiled-coil region" evidence="1">
    <location>
        <begin position="207"/>
        <end position="234"/>
    </location>
</feature>
<dbReference type="Pfam" id="PF09903">
    <property type="entry name" value="DUF2130"/>
    <property type="match status" value="1"/>
</dbReference>
<reference evidence="2" key="1">
    <citation type="submission" date="2020-12" db="EMBL/GenBank/DDBJ databases">
        <title>Devosia sp. MSA67 isolated from Mo River.</title>
        <authorList>
            <person name="Ma F."/>
            <person name="Zi Z."/>
        </authorList>
    </citation>
    <scope>NUCLEOTIDE SEQUENCE</scope>
    <source>
        <strain evidence="2">MSA67</strain>
    </source>
</reference>
<dbReference type="RefSeq" id="WP_198877579.1">
    <property type="nucleotide sequence ID" value="NZ_JAEKMH010000004.1"/>
</dbReference>
<evidence type="ECO:0000313" key="2">
    <source>
        <dbReference type="EMBL" id="MBJ3786389.1"/>
    </source>
</evidence>
<organism evidence="2 3">
    <name type="scientific">Devosia sediminis</name>
    <dbReference type="NCBI Taxonomy" id="2798801"/>
    <lineage>
        <taxon>Bacteria</taxon>
        <taxon>Pseudomonadati</taxon>
        <taxon>Pseudomonadota</taxon>
        <taxon>Alphaproteobacteria</taxon>
        <taxon>Hyphomicrobiales</taxon>
        <taxon>Devosiaceae</taxon>
        <taxon>Devosia</taxon>
    </lineage>
</organism>
<proteinExistence type="predicted"/>
<dbReference type="AlphaFoldDB" id="A0A934J2C3"/>
<protein>
    <submittedName>
        <fullName evidence="2">DUF2130 domain-containing protein</fullName>
    </submittedName>
</protein>
<keyword evidence="3" id="KW-1185">Reference proteome</keyword>
<keyword evidence="1" id="KW-0175">Coiled coil</keyword>
<comment type="caution">
    <text evidence="2">The sequence shown here is derived from an EMBL/GenBank/DDBJ whole genome shotgun (WGS) entry which is preliminary data.</text>
</comment>
<sequence>MANPMSSLIQHSRHLGANDEVCPWCEQAITHDKFEEISEKIAREEADRLAEIQTRLAMEFAEERNKLAADAQTRIDTVTRLGEEATARAVREAKLVADRLVAQAEEKLGAAVVQSRHDVEAAMADKVRTAEEAAIQSARDKQAAEIALNTFKAAAEGQAAEVADRHKAELETAVANAEDAIRQRASAVVTELKTRLQATETARQLSHEAAEERLRAVEKERADLQEQLVGTAAAHEVELTERTNEIRDSLSREMSKAVLDVKAAAFAEKQKLTEAVDDLKRQLERKTAAELGEGSEIDLFEALREAFDGDNIRRVPKGENGADVVHEIVVNGTICGTIVYDSKNRNAWQNNFASKLYSDMIAARADHAILSTNKFPTGTRQLHVLNGVIIACPARVVALVQLLRAHIVQTHALRVSAEQREEKTAALYDYVTSERCSLLMDSMHVAFEKLEAIDVDERKSHDTVWNKRGRLLKEVERTRGTMVYELQRIIGTAEAAE</sequence>
<accession>A0A934J2C3</accession>
<name>A0A934J2C3_9HYPH</name>